<evidence type="ECO:0000313" key="3">
    <source>
        <dbReference type="RefSeq" id="XP_006818118.1"/>
    </source>
</evidence>
<dbReference type="Proteomes" id="UP000694865">
    <property type="component" value="Unplaced"/>
</dbReference>
<feature type="domain" description="Reverse transcriptase" evidence="1">
    <location>
        <begin position="170"/>
        <end position="364"/>
    </location>
</feature>
<dbReference type="InterPro" id="IPR052055">
    <property type="entry name" value="Hepadnavirus_pol/RT"/>
</dbReference>
<organism evidence="2 3">
    <name type="scientific">Saccoglossus kowalevskii</name>
    <name type="common">Acorn worm</name>
    <dbReference type="NCBI Taxonomy" id="10224"/>
    <lineage>
        <taxon>Eukaryota</taxon>
        <taxon>Metazoa</taxon>
        <taxon>Hemichordata</taxon>
        <taxon>Enteropneusta</taxon>
        <taxon>Harrimaniidae</taxon>
        <taxon>Saccoglossus</taxon>
    </lineage>
</organism>
<dbReference type="InterPro" id="IPR043502">
    <property type="entry name" value="DNA/RNA_pol_sf"/>
</dbReference>
<dbReference type="Gene3D" id="3.10.10.10">
    <property type="entry name" value="HIV Type 1 Reverse Transcriptase, subunit A, domain 1"/>
    <property type="match status" value="1"/>
</dbReference>
<dbReference type="RefSeq" id="XP_006818118.1">
    <property type="nucleotide sequence ID" value="XM_006818055.1"/>
</dbReference>
<evidence type="ECO:0000313" key="2">
    <source>
        <dbReference type="Proteomes" id="UP000694865"/>
    </source>
</evidence>
<keyword evidence="2" id="KW-1185">Reference proteome</keyword>
<dbReference type="PANTHER" id="PTHR33050">
    <property type="entry name" value="REVERSE TRANSCRIPTASE DOMAIN-CONTAINING PROTEIN"/>
    <property type="match status" value="1"/>
</dbReference>
<dbReference type="PANTHER" id="PTHR33050:SF8">
    <property type="entry name" value="REVERSE TRANSCRIPTASE DOMAIN-CONTAINING PROTEIN"/>
    <property type="match status" value="1"/>
</dbReference>
<proteinExistence type="predicted"/>
<dbReference type="SUPFAM" id="SSF56672">
    <property type="entry name" value="DNA/RNA polymerases"/>
    <property type="match status" value="1"/>
</dbReference>
<evidence type="ECO:0000259" key="1">
    <source>
        <dbReference type="PROSITE" id="PS50878"/>
    </source>
</evidence>
<reference evidence="3" key="1">
    <citation type="submission" date="2025-08" db="UniProtKB">
        <authorList>
            <consortium name="RefSeq"/>
        </authorList>
    </citation>
    <scope>IDENTIFICATION</scope>
    <source>
        <tissue evidence="3">Testes</tissue>
    </source>
</reference>
<name>A0ABM0MDM7_SACKO</name>
<gene>
    <name evidence="3" type="primary">LOC100369229</name>
</gene>
<dbReference type="Pfam" id="PF00078">
    <property type="entry name" value="RVT_1"/>
    <property type="match status" value="1"/>
</dbReference>
<dbReference type="PROSITE" id="PS50878">
    <property type="entry name" value="RT_POL"/>
    <property type="match status" value="1"/>
</dbReference>
<protein>
    <submittedName>
        <fullName evidence="3">Uncharacterized protein LOC100369229</fullName>
    </submittedName>
</protein>
<sequence length="512" mass="56617">MSMLVEAFRLLTNRSLLIHFSPFRQGSVGVFMEGSSALVAVCASSVGQLIQFSNVVPAVPLVKSMGDCHSKLTPEKERAPTILPGVLLAPSPQLLPLVVTPVKVPILSRLLMGFDLGKALCLLDGFSKGFSLKYVGPRVGGSSPNLKSALNNPDIVWDMLQTEVQAGRVAGLFQAPPFNNLRNSPVGLVPKKQPNKFRLIHHLSCLSGSSINDGIPAELATVQYANIDESVKIIRDLGLGCFLAKTDIKSAFRIIPVAPHDHCLLGFKWDDHFFFDRCLSMGCSTSCRIFEHFSSALEWILLKVVGVEATIHILDDFLFLARTRKRCFSDLQPFLDLCADIGVPIAQEKTMAPNTSMVFAGIELDTVQGECRLPQDKLLRCRSLIYTFLVRKRVMLKEFQSLVGTLNFACILVVPGRAFLRSLIDLTKGIKKPNFYIRLTKEVKADLLAWKRFLGAIWHSSDSLCLFTDAAGSLGYGGIFSSHWFFGEWPADWKVLNFAVLELFPIMLAIEV</sequence>
<dbReference type="Gene3D" id="3.30.70.270">
    <property type="match status" value="1"/>
</dbReference>
<dbReference type="InterPro" id="IPR043128">
    <property type="entry name" value="Rev_trsase/Diguanyl_cyclase"/>
</dbReference>
<accession>A0ABM0MDM7</accession>
<dbReference type="InterPro" id="IPR000477">
    <property type="entry name" value="RT_dom"/>
</dbReference>
<dbReference type="GeneID" id="100369229"/>